<dbReference type="Pfam" id="PF14024">
    <property type="entry name" value="DUF4240"/>
    <property type="match status" value="1"/>
</dbReference>
<organism evidence="2 3">
    <name type="scientific">Nonomuraea maheshkhaliensis</name>
    <dbReference type="NCBI Taxonomy" id="419590"/>
    <lineage>
        <taxon>Bacteria</taxon>
        <taxon>Bacillati</taxon>
        <taxon>Actinomycetota</taxon>
        <taxon>Actinomycetes</taxon>
        <taxon>Streptosporangiales</taxon>
        <taxon>Streptosporangiaceae</taxon>
        <taxon>Nonomuraea</taxon>
    </lineage>
</organism>
<evidence type="ECO:0000259" key="1">
    <source>
        <dbReference type="Pfam" id="PF14024"/>
    </source>
</evidence>
<dbReference type="EMBL" id="BAAAMU010000010">
    <property type="protein sequence ID" value="GAA1622711.1"/>
    <property type="molecule type" value="Genomic_DNA"/>
</dbReference>
<comment type="caution">
    <text evidence="2">The sequence shown here is derived from an EMBL/GenBank/DDBJ whole genome shotgun (WGS) entry which is preliminary data.</text>
</comment>
<gene>
    <name evidence="2" type="ORF">GCM10009733_019190</name>
</gene>
<sequence length="170" mass="19464">MLIWENGVQVSTDRLPVSDRERDRDCPTVLARIWHAIEVFASRHCQSSLAPCSVMNADEFWLFIRRSQEVTSDPDERLQWLAFHLARSPLARIVDFQVLLNQIRRRSDTYEMWEAADLILDGYCSTDSFWYFQAWLIGPAAYAYPPGSPAPGTAWVPYVVLPPAPTSSTE</sequence>
<name>A0ABN2F1J5_9ACTN</name>
<keyword evidence="3" id="KW-1185">Reference proteome</keyword>
<protein>
    <recommendedName>
        <fullName evidence="1">DUF4240 domain-containing protein</fullName>
    </recommendedName>
</protein>
<dbReference type="RefSeq" id="WP_346103228.1">
    <property type="nucleotide sequence ID" value="NZ_BAAAMU010000010.1"/>
</dbReference>
<accession>A0ABN2F1J5</accession>
<proteinExistence type="predicted"/>
<evidence type="ECO:0000313" key="3">
    <source>
        <dbReference type="Proteomes" id="UP001500064"/>
    </source>
</evidence>
<dbReference type="InterPro" id="IPR025334">
    <property type="entry name" value="DUF4240"/>
</dbReference>
<dbReference type="Proteomes" id="UP001500064">
    <property type="component" value="Unassembled WGS sequence"/>
</dbReference>
<reference evidence="2 3" key="1">
    <citation type="journal article" date="2019" name="Int. J. Syst. Evol. Microbiol.">
        <title>The Global Catalogue of Microorganisms (GCM) 10K type strain sequencing project: providing services to taxonomists for standard genome sequencing and annotation.</title>
        <authorList>
            <consortium name="The Broad Institute Genomics Platform"/>
            <consortium name="The Broad Institute Genome Sequencing Center for Infectious Disease"/>
            <person name="Wu L."/>
            <person name="Ma J."/>
        </authorList>
    </citation>
    <scope>NUCLEOTIDE SEQUENCE [LARGE SCALE GENOMIC DNA]</scope>
    <source>
        <strain evidence="2 3">JCM 13929</strain>
    </source>
</reference>
<evidence type="ECO:0000313" key="2">
    <source>
        <dbReference type="EMBL" id="GAA1622711.1"/>
    </source>
</evidence>
<feature type="domain" description="DUF4240" evidence="1">
    <location>
        <begin position="55"/>
        <end position="138"/>
    </location>
</feature>